<keyword evidence="2" id="KW-1185">Reference proteome</keyword>
<evidence type="ECO:0000313" key="1">
    <source>
        <dbReference type="EMBL" id="KAL2041686.1"/>
    </source>
</evidence>
<name>A0ABR4A9W0_9LECA</name>
<dbReference type="Proteomes" id="UP001590950">
    <property type="component" value="Unassembled WGS sequence"/>
</dbReference>
<evidence type="ECO:0000313" key="2">
    <source>
        <dbReference type="Proteomes" id="UP001590950"/>
    </source>
</evidence>
<sequence length="126" mass="13503">MQSICVRRLPSPFGIGDLLDNVHSVEGGDIPKDSGILRDDDLLSRMALLPLPRLLLLFLSPDHTVTTELSPATTASTIVIMPPLVVKTLSRVQAFCDDVDVALVLKNSELVGVSSANLVGMCVPLR</sequence>
<gene>
    <name evidence="1" type="ORF">N7G274_005470</name>
</gene>
<protein>
    <submittedName>
        <fullName evidence="1">Uncharacterized protein</fullName>
    </submittedName>
</protein>
<comment type="caution">
    <text evidence="1">The sequence shown here is derived from an EMBL/GenBank/DDBJ whole genome shotgun (WGS) entry which is preliminary data.</text>
</comment>
<dbReference type="EMBL" id="JBEFKJ010000016">
    <property type="protein sequence ID" value="KAL2041686.1"/>
    <property type="molecule type" value="Genomic_DNA"/>
</dbReference>
<organism evidence="1 2">
    <name type="scientific">Stereocaulon virgatum</name>
    <dbReference type="NCBI Taxonomy" id="373712"/>
    <lineage>
        <taxon>Eukaryota</taxon>
        <taxon>Fungi</taxon>
        <taxon>Dikarya</taxon>
        <taxon>Ascomycota</taxon>
        <taxon>Pezizomycotina</taxon>
        <taxon>Lecanoromycetes</taxon>
        <taxon>OSLEUM clade</taxon>
        <taxon>Lecanoromycetidae</taxon>
        <taxon>Lecanorales</taxon>
        <taxon>Lecanorineae</taxon>
        <taxon>Stereocaulaceae</taxon>
        <taxon>Stereocaulon</taxon>
    </lineage>
</organism>
<proteinExistence type="predicted"/>
<accession>A0ABR4A9W0</accession>
<reference evidence="1 2" key="1">
    <citation type="submission" date="2024-09" db="EMBL/GenBank/DDBJ databases">
        <title>Rethinking Asexuality: The Enigmatic Case of Functional Sexual Genes in Lepraria (Stereocaulaceae).</title>
        <authorList>
            <person name="Doellman M."/>
            <person name="Sun Y."/>
            <person name="Barcenas-Pena A."/>
            <person name="Lumbsch H.T."/>
            <person name="Grewe F."/>
        </authorList>
    </citation>
    <scope>NUCLEOTIDE SEQUENCE [LARGE SCALE GENOMIC DNA]</scope>
    <source>
        <strain evidence="1 2">Mercado 3170</strain>
    </source>
</reference>